<accession>A0A0F0CJS3</accession>
<sequence length="38" mass="4153">DIDLLSAVANQAAVAIQKTEIVVQKKSSQEEGEKRKKV</sequence>
<proteinExistence type="predicted"/>
<dbReference type="EMBL" id="JYNY01000560">
    <property type="protein sequence ID" value="KJJ83487.1"/>
    <property type="molecule type" value="Genomic_DNA"/>
</dbReference>
<dbReference type="AlphaFoldDB" id="A0A0F0CJS3"/>
<evidence type="ECO:0000313" key="1">
    <source>
        <dbReference type="EMBL" id="KJJ83487.1"/>
    </source>
</evidence>
<name>A0A0F0CJS3_9BACT</name>
<feature type="non-terminal residue" evidence="1">
    <location>
        <position position="1"/>
    </location>
</feature>
<gene>
    <name evidence="1" type="ORF">OMAG_002645</name>
</gene>
<comment type="caution">
    <text evidence="1">The sequence shown here is derived from an EMBL/GenBank/DDBJ whole genome shotgun (WGS) entry which is preliminary data.</text>
</comment>
<evidence type="ECO:0000313" key="2">
    <source>
        <dbReference type="Proteomes" id="UP000033428"/>
    </source>
</evidence>
<organism evidence="1 2">
    <name type="scientific">Candidatus Omnitrophus magneticus</name>
    <dbReference type="NCBI Taxonomy" id="1609969"/>
    <lineage>
        <taxon>Bacteria</taxon>
        <taxon>Pseudomonadati</taxon>
        <taxon>Candidatus Omnitrophota</taxon>
        <taxon>Candidatus Omnitrophus</taxon>
    </lineage>
</organism>
<protein>
    <submittedName>
        <fullName evidence="1">Uncharacterized protein</fullName>
    </submittedName>
</protein>
<reference evidence="1 2" key="1">
    <citation type="submission" date="2015-02" db="EMBL/GenBank/DDBJ databases">
        <title>Single-cell genomics of uncultivated deep-branching MTB reveals a conserved set of magnetosome genes.</title>
        <authorList>
            <person name="Kolinko S."/>
            <person name="Richter M."/>
            <person name="Glockner F.O."/>
            <person name="Brachmann A."/>
            <person name="Schuler D."/>
        </authorList>
    </citation>
    <scope>NUCLEOTIDE SEQUENCE [LARGE SCALE GENOMIC DNA]</scope>
    <source>
        <strain evidence="1">SKK-01</strain>
    </source>
</reference>
<dbReference type="Proteomes" id="UP000033428">
    <property type="component" value="Unassembled WGS sequence"/>
</dbReference>
<keyword evidence="2" id="KW-1185">Reference proteome</keyword>